<organism evidence="1 2">
    <name type="scientific">Flavonifractor plautii 1_3_50AFAA</name>
    <dbReference type="NCBI Taxonomy" id="742738"/>
    <lineage>
        <taxon>Bacteria</taxon>
        <taxon>Bacillati</taxon>
        <taxon>Bacillota</taxon>
        <taxon>Clostridia</taxon>
        <taxon>Eubacteriales</taxon>
        <taxon>Oscillospiraceae</taxon>
        <taxon>Flavonifractor</taxon>
    </lineage>
</organism>
<dbReference type="EMBL" id="ADLO01000114">
    <property type="protein sequence ID" value="KGF53266.1"/>
    <property type="molecule type" value="Genomic_DNA"/>
</dbReference>
<protein>
    <submittedName>
        <fullName evidence="1">Uncharacterized protein</fullName>
    </submittedName>
</protein>
<dbReference type="HOGENOM" id="CLU_2732926_0_0_9"/>
<accession>A0A096B2V3</accession>
<name>A0A096B2V3_FLAPL</name>
<dbReference type="Proteomes" id="UP000029585">
    <property type="component" value="Unassembled WGS sequence"/>
</dbReference>
<comment type="caution">
    <text evidence="1">The sequence shown here is derived from an EMBL/GenBank/DDBJ whole genome shotgun (WGS) entry which is preliminary data.</text>
</comment>
<proteinExistence type="predicted"/>
<evidence type="ECO:0000313" key="1">
    <source>
        <dbReference type="EMBL" id="KGF53266.1"/>
    </source>
</evidence>
<keyword evidence="2" id="KW-1185">Reference proteome</keyword>
<dbReference type="RefSeq" id="WP_044943177.1">
    <property type="nucleotide sequence ID" value="NZ_KN174167.1"/>
</dbReference>
<sequence length="71" mass="8130">MVCEFPFRQSGCQKDDTGRINLRMDLTFDVPSNIAEQLALWGIYSFDDCQYDAERKVLRLSASTTLYEEGA</sequence>
<gene>
    <name evidence="1" type="ORF">HMPREF9460_03775</name>
</gene>
<dbReference type="AlphaFoldDB" id="A0A096B2V3"/>
<reference evidence="1 2" key="1">
    <citation type="submission" date="2011-08" db="EMBL/GenBank/DDBJ databases">
        <title>The Genome Sequence of Clostridium orbiscindens 1_3_50AFAA.</title>
        <authorList>
            <consortium name="The Broad Institute Genome Sequencing Platform"/>
            <person name="Earl A."/>
            <person name="Ward D."/>
            <person name="Feldgarden M."/>
            <person name="Gevers D."/>
            <person name="Daigneault M."/>
            <person name="Strauss J."/>
            <person name="Allen-Vercoe E."/>
            <person name="Young S.K."/>
            <person name="Zeng Q."/>
            <person name="Gargeya S."/>
            <person name="Fitzgerald M."/>
            <person name="Haas B."/>
            <person name="Abouelleil A."/>
            <person name="Alvarado L."/>
            <person name="Arachchi H.M."/>
            <person name="Berlin A."/>
            <person name="Brown A."/>
            <person name="Chapman S.B."/>
            <person name="Chen Z."/>
            <person name="Dunbar C."/>
            <person name="Freedman E."/>
            <person name="Gearin G."/>
            <person name="Gellesch M."/>
            <person name="Goldberg J."/>
            <person name="Griggs A."/>
            <person name="Gujja S."/>
            <person name="Heiman D."/>
            <person name="Howarth C."/>
            <person name="Larson L."/>
            <person name="Lui A."/>
            <person name="MacDonald P.J.P."/>
            <person name="Montmayeur A."/>
            <person name="Murphy C."/>
            <person name="Neiman D."/>
            <person name="Pearson M."/>
            <person name="Priest M."/>
            <person name="Roberts A."/>
            <person name="Saif S."/>
            <person name="Shea T."/>
            <person name="Shenoy N."/>
            <person name="Sisk P."/>
            <person name="Stolte C."/>
            <person name="Sykes S."/>
            <person name="Wortman J."/>
            <person name="Nusbaum C."/>
            <person name="Birren B."/>
        </authorList>
    </citation>
    <scope>NUCLEOTIDE SEQUENCE [LARGE SCALE GENOMIC DNA]</scope>
    <source>
        <strain evidence="1 2">1_3_50AFAA</strain>
    </source>
</reference>
<evidence type="ECO:0000313" key="2">
    <source>
        <dbReference type="Proteomes" id="UP000029585"/>
    </source>
</evidence>